<protein>
    <submittedName>
        <fullName evidence="2">Uncharacterized protein</fullName>
    </submittedName>
</protein>
<dbReference type="EMBL" id="BLAY01000303">
    <property type="protein sequence ID" value="GET44189.1"/>
    <property type="molecule type" value="Genomic_DNA"/>
</dbReference>
<dbReference type="RefSeq" id="WP_226593780.1">
    <property type="nucleotide sequence ID" value="NZ_BLAY01000303.1"/>
</dbReference>
<evidence type="ECO:0000313" key="3">
    <source>
        <dbReference type="Proteomes" id="UP001050975"/>
    </source>
</evidence>
<keyword evidence="1" id="KW-0472">Membrane</keyword>
<accession>A0AAV3XST5</accession>
<evidence type="ECO:0000313" key="2">
    <source>
        <dbReference type="EMBL" id="GET44189.1"/>
    </source>
</evidence>
<evidence type="ECO:0000256" key="1">
    <source>
        <dbReference type="SAM" id="Phobius"/>
    </source>
</evidence>
<name>A0AAV3XST5_9CYAN</name>
<proteinExistence type="predicted"/>
<sequence length="109" mass="12887">MLQTWQYRTRLGNHLYIQTSESRQLEYNRNVLLRPEFAKDVRLYNLGLFFKSRYKDIFQRTIAILDRLHRQIGVRVAVFSILAAAASGVVYLYVVWLVTQVVSYKLRGC</sequence>
<organism evidence="2 3">
    <name type="scientific">Microseira wollei NIES-4236</name>
    <dbReference type="NCBI Taxonomy" id="2530354"/>
    <lineage>
        <taxon>Bacteria</taxon>
        <taxon>Bacillati</taxon>
        <taxon>Cyanobacteriota</taxon>
        <taxon>Cyanophyceae</taxon>
        <taxon>Oscillatoriophycideae</taxon>
        <taxon>Aerosakkonematales</taxon>
        <taxon>Aerosakkonemataceae</taxon>
        <taxon>Microseira</taxon>
    </lineage>
</organism>
<dbReference type="Proteomes" id="UP001050975">
    <property type="component" value="Unassembled WGS sequence"/>
</dbReference>
<comment type="caution">
    <text evidence="2">The sequence shown here is derived from an EMBL/GenBank/DDBJ whole genome shotgun (WGS) entry which is preliminary data.</text>
</comment>
<reference evidence="2" key="1">
    <citation type="submission" date="2019-10" db="EMBL/GenBank/DDBJ databases">
        <title>Draft genome sequece of Microseira wollei NIES-4236.</title>
        <authorList>
            <person name="Yamaguchi H."/>
            <person name="Suzuki S."/>
            <person name="Kawachi M."/>
        </authorList>
    </citation>
    <scope>NUCLEOTIDE SEQUENCE</scope>
    <source>
        <strain evidence="2">NIES-4236</strain>
    </source>
</reference>
<feature type="transmembrane region" description="Helical" evidence="1">
    <location>
        <begin position="76"/>
        <end position="98"/>
    </location>
</feature>
<gene>
    <name evidence="2" type="ORF">MiSe_90150</name>
</gene>
<keyword evidence="3" id="KW-1185">Reference proteome</keyword>
<keyword evidence="1" id="KW-0812">Transmembrane</keyword>
<keyword evidence="1" id="KW-1133">Transmembrane helix</keyword>
<dbReference type="AlphaFoldDB" id="A0AAV3XST5"/>